<gene>
    <name evidence="1" type="ORF">Vadar_018284</name>
</gene>
<proteinExistence type="predicted"/>
<reference evidence="1 2" key="1">
    <citation type="journal article" date="2021" name="Hortic Res">
        <title>High-quality reference genome and annotation aids understanding of berry development for evergreen blueberry (Vaccinium darrowii).</title>
        <authorList>
            <person name="Yu J."/>
            <person name="Hulse-Kemp A.M."/>
            <person name="Babiker E."/>
            <person name="Staton M."/>
        </authorList>
    </citation>
    <scope>NUCLEOTIDE SEQUENCE [LARGE SCALE GENOMIC DNA]</scope>
    <source>
        <strain evidence="2">cv. NJ 8807/NJ 8810</strain>
        <tissue evidence="1">Young leaf</tissue>
    </source>
</reference>
<evidence type="ECO:0000313" key="1">
    <source>
        <dbReference type="EMBL" id="KAH7843569.1"/>
    </source>
</evidence>
<dbReference type="Proteomes" id="UP000828048">
    <property type="component" value="Chromosome 1"/>
</dbReference>
<sequence length="439" mass="48882">MKEHGTVTCGIILLSKLAELMLPNRMALATTHHHLQPPRTATTHHHHRHHPPSPPATTHHHHRHHPPSPPTITTATHRHHPTTTSSHHAPSLTTITATTPPRTTTTTHHLQPPRTTTTHHLQPPRTTTTHHHRHHPPPPASRRHTSSRLIIIESIPNEFPKLIAPLKSSSFSSSRPDSPLTTHRKLVGVSDCYDMKARYDCSCRLDDSIIPDHLREGYGGFVIDMKLRHILERANGDDPVVLGSFEELLQYPTFEFLNAIVIGCLTLCTRLTIPPGFKIKVADQVLSLAKSMWNDAENEGVEKVMPIAVEVVVRNVQEPNESEQEAIVRAFSDCADDIMEVFYQRASANDNISPTYKEHVAARKSSLKALKYSRLEDLSLDKSCEICGGKFSLGMAVGRMPCSHVFHANCIINNLATSNDCVNCPVPRILLAESKSSFP</sequence>
<name>A0ACB7XRH6_9ERIC</name>
<evidence type="ECO:0000313" key="2">
    <source>
        <dbReference type="Proteomes" id="UP000828048"/>
    </source>
</evidence>
<dbReference type="EMBL" id="CM037151">
    <property type="protein sequence ID" value="KAH7843569.1"/>
    <property type="molecule type" value="Genomic_DNA"/>
</dbReference>
<accession>A0ACB7XRH6</accession>
<protein>
    <submittedName>
        <fullName evidence="1">Uncharacterized protein</fullName>
    </submittedName>
</protein>
<comment type="caution">
    <text evidence="1">The sequence shown here is derived from an EMBL/GenBank/DDBJ whole genome shotgun (WGS) entry which is preliminary data.</text>
</comment>
<organism evidence="1 2">
    <name type="scientific">Vaccinium darrowii</name>
    <dbReference type="NCBI Taxonomy" id="229202"/>
    <lineage>
        <taxon>Eukaryota</taxon>
        <taxon>Viridiplantae</taxon>
        <taxon>Streptophyta</taxon>
        <taxon>Embryophyta</taxon>
        <taxon>Tracheophyta</taxon>
        <taxon>Spermatophyta</taxon>
        <taxon>Magnoliopsida</taxon>
        <taxon>eudicotyledons</taxon>
        <taxon>Gunneridae</taxon>
        <taxon>Pentapetalae</taxon>
        <taxon>asterids</taxon>
        <taxon>Ericales</taxon>
        <taxon>Ericaceae</taxon>
        <taxon>Vaccinioideae</taxon>
        <taxon>Vaccinieae</taxon>
        <taxon>Vaccinium</taxon>
    </lineage>
</organism>
<keyword evidence="2" id="KW-1185">Reference proteome</keyword>